<dbReference type="InterPro" id="IPR029058">
    <property type="entry name" value="AB_hydrolase_fold"/>
</dbReference>
<organism evidence="3 4">
    <name type="scientific">Nonomuraea soli</name>
    <dbReference type="NCBI Taxonomy" id="1032476"/>
    <lineage>
        <taxon>Bacteria</taxon>
        <taxon>Bacillati</taxon>
        <taxon>Actinomycetota</taxon>
        <taxon>Actinomycetes</taxon>
        <taxon>Streptosporangiales</taxon>
        <taxon>Streptosporangiaceae</taxon>
        <taxon>Nonomuraea</taxon>
    </lineage>
</organism>
<dbReference type="GO" id="GO:0016787">
    <property type="term" value="F:hydrolase activity"/>
    <property type="evidence" value="ECO:0007669"/>
    <property type="project" value="UniProtKB-KW"/>
</dbReference>
<sequence length="315" mass="33876">MTRADVALAAGCEPAVVEWVRDAEGIAATLPDLASPDTRLWRKAAIVLSDELARRYTLPAPEDCRVTEYLVPTRDGEVTVLRYQAPGTSGPRPARLSLHGGGFILGSVREEVNHRMLSAMTVEGGWDHFDVDYRLAPDHPFPAALHDSLDVLTWLIGNAADLDVDPRRVGVVGTSAGGNLAAMVAIHARDVLHHQILNVPMTTMDLEDDASYQTYAALEGSLDLAALRGLYQGPEETAMPMSADLTGLPPALVITAEADPLRDSGEAYAVRLGEAGVDVTHWRAPGQAHGSCSLTRTSAIAREWQSRLALYTGRN</sequence>
<dbReference type="InterPro" id="IPR013094">
    <property type="entry name" value="AB_hydrolase_3"/>
</dbReference>
<feature type="domain" description="Alpha/beta hydrolase fold-3" evidence="2">
    <location>
        <begin position="97"/>
        <end position="290"/>
    </location>
</feature>
<dbReference type="InterPro" id="IPR050300">
    <property type="entry name" value="GDXG_lipolytic_enzyme"/>
</dbReference>
<evidence type="ECO:0000313" key="4">
    <source>
        <dbReference type="Proteomes" id="UP000530928"/>
    </source>
</evidence>
<dbReference type="RefSeq" id="WP_181610529.1">
    <property type="nucleotide sequence ID" value="NZ_BAABAM010000002.1"/>
</dbReference>
<evidence type="ECO:0000313" key="3">
    <source>
        <dbReference type="EMBL" id="MBA2891765.1"/>
    </source>
</evidence>
<comment type="caution">
    <text evidence="3">The sequence shown here is derived from an EMBL/GenBank/DDBJ whole genome shotgun (WGS) entry which is preliminary data.</text>
</comment>
<name>A0A7W0CIH6_9ACTN</name>
<keyword evidence="4" id="KW-1185">Reference proteome</keyword>
<dbReference type="EC" id="3.1.1.-" evidence="3"/>
<dbReference type="PANTHER" id="PTHR48081">
    <property type="entry name" value="AB HYDROLASE SUPERFAMILY PROTEIN C4A8.06C"/>
    <property type="match status" value="1"/>
</dbReference>
<proteinExistence type="predicted"/>
<dbReference type="Pfam" id="PF07859">
    <property type="entry name" value="Abhydrolase_3"/>
    <property type="match status" value="1"/>
</dbReference>
<dbReference type="AlphaFoldDB" id="A0A7W0CIH6"/>
<dbReference type="PANTHER" id="PTHR48081:SF8">
    <property type="entry name" value="ALPHA_BETA HYDROLASE FOLD-3 DOMAIN-CONTAINING PROTEIN-RELATED"/>
    <property type="match status" value="1"/>
</dbReference>
<dbReference type="Proteomes" id="UP000530928">
    <property type="component" value="Unassembled WGS sequence"/>
</dbReference>
<accession>A0A7W0CIH6</accession>
<dbReference type="SUPFAM" id="SSF53474">
    <property type="entry name" value="alpha/beta-Hydrolases"/>
    <property type="match status" value="1"/>
</dbReference>
<keyword evidence="1 3" id="KW-0378">Hydrolase</keyword>
<evidence type="ECO:0000256" key="1">
    <source>
        <dbReference type="ARBA" id="ARBA00022801"/>
    </source>
</evidence>
<protein>
    <submittedName>
        <fullName evidence="3">Acetyl esterase</fullName>
        <ecNumber evidence="3">3.1.1.-</ecNumber>
    </submittedName>
</protein>
<dbReference type="EMBL" id="JACDUR010000003">
    <property type="protein sequence ID" value="MBA2891765.1"/>
    <property type="molecule type" value="Genomic_DNA"/>
</dbReference>
<evidence type="ECO:0000259" key="2">
    <source>
        <dbReference type="Pfam" id="PF07859"/>
    </source>
</evidence>
<gene>
    <name evidence="3" type="ORF">HNR30_003106</name>
</gene>
<reference evidence="3 4" key="1">
    <citation type="submission" date="2020-07" db="EMBL/GenBank/DDBJ databases">
        <title>Genomic Encyclopedia of Type Strains, Phase IV (KMG-IV): sequencing the most valuable type-strain genomes for metagenomic binning, comparative biology and taxonomic classification.</title>
        <authorList>
            <person name="Goeker M."/>
        </authorList>
    </citation>
    <scope>NUCLEOTIDE SEQUENCE [LARGE SCALE GENOMIC DNA]</scope>
    <source>
        <strain evidence="3 4">DSM 45533</strain>
    </source>
</reference>
<dbReference type="Gene3D" id="3.40.50.1820">
    <property type="entry name" value="alpha/beta hydrolase"/>
    <property type="match status" value="1"/>
</dbReference>